<accession>A0AAV9B4L4</accession>
<proteinExistence type="predicted"/>
<dbReference type="PANTHER" id="PTHR35286">
    <property type="entry name" value="EXPRESSED PROTEIN"/>
    <property type="match status" value="1"/>
</dbReference>
<name>A0AAV9B4L4_ACOGR</name>
<protein>
    <submittedName>
        <fullName evidence="1">Uncharacterized protein</fullName>
    </submittedName>
</protein>
<reference evidence="1" key="2">
    <citation type="submission" date="2023-06" db="EMBL/GenBank/DDBJ databases">
        <authorList>
            <person name="Ma L."/>
            <person name="Liu K.-W."/>
            <person name="Li Z."/>
            <person name="Hsiao Y.-Y."/>
            <person name="Qi Y."/>
            <person name="Fu T."/>
            <person name="Tang G."/>
            <person name="Zhang D."/>
            <person name="Sun W.-H."/>
            <person name="Liu D.-K."/>
            <person name="Li Y."/>
            <person name="Chen G.-Z."/>
            <person name="Liu X.-D."/>
            <person name="Liao X.-Y."/>
            <person name="Jiang Y.-T."/>
            <person name="Yu X."/>
            <person name="Hao Y."/>
            <person name="Huang J."/>
            <person name="Zhao X.-W."/>
            <person name="Ke S."/>
            <person name="Chen Y.-Y."/>
            <person name="Wu W.-L."/>
            <person name="Hsu J.-L."/>
            <person name="Lin Y.-F."/>
            <person name="Huang M.-D."/>
            <person name="Li C.-Y."/>
            <person name="Huang L."/>
            <person name="Wang Z.-W."/>
            <person name="Zhao X."/>
            <person name="Zhong W.-Y."/>
            <person name="Peng D.-H."/>
            <person name="Ahmad S."/>
            <person name="Lan S."/>
            <person name="Zhang J.-S."/>
            <person name="Tsai W.-C."/>
            <person name="Van De Peer Y."/>
            <person name="Liu Z.-J."/>
        </authorList>
    </citation>
    <scope>NUCLEOTIDE SEQUENCE</scope>
    <source>
        <strain evidence="1">SCP</strain>
        <tissue evidence="1">Leaves</tissue>
    </source>
</reference>
<evidence type="ECO:0000313" key="1">
    <source>
        <dbReference type="EMBL" id="KAK1271678.1"/>
    </source>
</evidence>
<dbReference type="AlphaFoldDB" id="A0AAV9B4L4"/>
<comment type="caution">
    <text evidence="1">The sequence shown here is derived from an EMBL/GenBank/DDBJ whole genome shotgun (WGS) entry which is preliminary data.</text>
</comment>
<dbReference type="EMBL" id="JAUJYN010000005">
    <property type="protein sequence ID" value="KAK1271678.1"/>
    <property type="molecule type" value="Genomic_DNA"/>
</dbReference>
<gene>
    <name evidence="1" type="ORF">QJS04_geneDACA022370</name>
</gene>
<keyword evidence="2" id="KW-1185">Reference proteome</keyword>
<reference evidence="1" key="1">
    <citation type="journal article" date="2023" name="Nat. Commun.">
        <title>Diploid and tetraploid genomes of Acorus and the evolution of monocots.</title>
        <authorList>
            <person name="Ma L."/>
            <person name="Liu K.W."/>
            <person name="Li Z."/>
            <person name="Hsiao Y.Y."/>
            <person name="Qi Y."/>
            <person name="Fu T."/>
            <person name="Tang G.D."/>
            <person name="Zhang D."/>
            <person name="Sun W.H."/>
            <person name="Liu D.K."/>
            <person name="Li Y."/>
            <person name="Chen G.Z."/>
            <person name="Liu X.D."/>
            <person name="Liao X.Y."/>
            <person name="Jiang Y.T."/>
            <person name="Yu X."/>
            <person name="Hao Y."/>
            <person name="Huang J."/>
            <person name="Zhao X.W."/>
            <person name="Ke S."/>
            <person name="Chen Y.Y."/>
            <person name="Wu W.L."/>
            <person name="Hsu J.L."/>
            <person name="Lin Y.F."/>
            <person name="Huang M.D."/>
            <person name="Li C.Y."/>
            <person name="Huang L."/>
            <person name="Wang Z.W."/>
            <person name="Zhao X."/>
            <person name="Zhong W.Y."/>
            <person name="Peng D.H."/>
            <person name="Ahmad S."/>
            <person name="Lan S."/>
            <person name="Zhang J.S."/>
            <person name="Tsai W.C."/>
            <person name="Van de Peer Y."/>
            <person name="Liu Z.J."/>
        </authorList>
    </citation>
    <scope>NUCLEOTIDE SEQUENCE</scope>
    <source>
        <strain evidence="1">SCP</strain>
    </source>
</reference>
<dbReference type="PANTHER" id="PTHR35286:SF1">
    <property type="entry name" value="EXPRESSED PROTEIN"/>
    <property type="match status" value="1"/>
</dbReference>
<dbReference type="Proteomes" id="UP001179952">
    <property type="component" value="Unassembled WGS sequence"/>
</dbReference>
<sequence length="179" mass="19871">MASFNSPFSDSAFDAVLLQNLIGRLQLRPPYLNTNSYLGESLRDFLLFDDDGTLSETETSYIDSEESKVEKEIIRVIHAGDVGTLKPNSGQSVAIGEHHMCVGFHGDSDSDYRVWEWHGHIMVYDDENGYSPEYVYGNYFERVPEKGKGGGGNSGLRDIINGCDSIGGSRVVHRNSLKD</sequence>
<evidence type="ECO:0000313" key="2">
    <source>
        <dbReference type="Proteomes" id="UP001179952"/>
    </source>
</evidence>
<organism evidence="1 2">
    <name type="scientific">Acorus gramineus</name>
    <name type="common">Dwarf sweet flag</name>
    <dbReference type="NCBI Taxonomy" id="55184"/>
    <lineage>
        <taxon>Eukaryota</taxon>
        <taxon>Viridiplantae</taxon>
        <taxon>Streptophyta</taxon>
        <taxon>Embryophyta</taxon>
        <taxon>Tracheophyta</taxon>
        <taxon>Spermatophyta</taxon>
        <taxon>Magnoliopsida</taxon>
        <taxon>Liliopsida</taxon>
        <taxon>Acoraceae</taxon>
        <taxon>Acorus</taxon>
    </lineage>
</organism>